<sequence length="242" mass="26523">METRQFACISGTDRGIGLALVHELLQADYTVFAGGISPDLEQTMSGLAERFPGRLHPFQLDVGSDASVQEAAARIAEHTDTLDLLINNAAILGETSATITDKLDFDDIQRVFNVSAVGALRLTHALIEPLLKGGKLIVNISSEAGSIRNSHRQRWFGYSMAKAAMNMSSTIIHNKIRSEGGRVLLLHPGWVKTSMGGQWSDEGTYTPEQSAAFIWQRIREQGHEVHDQPLYIEADTGNALPW</sequence>
<organism evidence="3 4">
    <name type="scientific">Paenibacillus filicis</name>
    <dbReference type="NCBI Taxonomy" id="669464"/>
    <lineage>
        <taxon>Bacteria</taxon>
        <taxon>Bacillati</taxon>
        <taxon>Bacillota</taxon>
        <taxon>Bacilli</taxon>
        <taxon>Bacillales</taxon>
        <taxon>Paenibacillaceae</taxon>
        <taxon>Paenibacillus</taxon>
    </lineage>
</organism>
<evidence type="ECO:0000313" key="4">
    <source>
        <dbReference type="Proteomes" id="UP001469365"/>
    </source>
</evidence>
<accession>A0ABU9DCM9</accession>
<gene>
    <name evidence="3" type="ORF">WMW72_01550</name>
</gene>
<dbReference type="RefSeq" id="WP_341413641.1">
    <property type="nucleotide sequence ID" value="NZ_JBBPCC010000001.1"/>
</dbReference>
<keyword evidence="1" id="KW-0521">NADP</keyword>
<evidence type="ECO:0000256" key="2">
    <source>
        <dbReference type="ARBA" id="ARBA00023002"/>
    </source>
</evidence>
<dbReference type="PANTHER" id="PTHR43544:SF7">
    <property type="entry name" value="NADB-LER2"/>
    <property type="match status" value="1"/>
</dbReference>
<dbReference type="InterPro" id="IPR002347">
    <property type="entry name" value="SDR_fam"/>
</dbReference>
<dbReference type="SUPFAM" id="SSF51735">
    <property type="entry name" value="NAD(P)-binding Rossmann-fold domains"/>
    <property type="match status" value="1"/>
</dbReference>
<proteinExistence type="predicted"/>
<dbReference type="InterPro" id="IPR036291">
    <property type="entry name" value="NAD(P)-bd_dom_sf"/>
</dbReference>
<dbReference type="PRINTS" id="PR00081">
    <property type="entry name" value="GDHRDH"/>
</dbReference>
<dbReference type="InterPro" id="IPR051468">
    <property type="entry name" value="Fungal_SecMetab_SDRs"/>
</dbReference>
<keyword evidence="2" id="KW-0560">Oxidoreductase</keyword>
<dbReference type="PANTHER" id="PTHR43544">
    <property type="entry name" value="SHORT-CHAIN DEHYDROGENASE/REDUCTASE"/>
    <property type="match status" value="1"/>
</dbReference>
<reference evidence="3 4" key="1">
    <citation type="submission" date="2024-04" db="EMBL/GenBank/DDBJ databases">
        <title>draft genome sequnece of Paenibacillus filicis.</title>
        <authorList>
            <person name="Kim D.-U."/>
        </authorList>
    </citation>
    <scope>NUCLEOTIDE SEQUENCE [LARGE SCALE GENOMIC DNA]</scope>
    <source>
        <strain evidence="3 4">KACC14197</strain>
    </source>
</reference>
<dbReference type="Proteomes" id="UP001469365">
    <property type="component" value="Unassembled WGS sequence"/>
</dbReference>
<dbReference type="Gene3D" id="3.40.50.720">
    <property type="entry name" value="NAD(P)-binding Rossmann-like Domain"/>
    <property type="match status" value="1"/>
</dbReference>
<evidence type="ECO:0000256" key="1">
    <source>
        <dbReference type="ARBA" id="ARBA00022857"/>
    </source>
</evidence>
<comment type="caution">
    <text evidence="3">The sequence shown here is derived from an EMBL/GenBank/DDBJ whole genome shotgun (WGS) entry which is preliminary data.</text>
</comment>
<keyword evidence="4" id="KW-1185">Reference proteome</keyword>
<dbReference type="Pfam" id="PF00106">
    <property type="entry name" value="adh_short"/>
    <property type="match status" value="1"/>
</dbReference>
<name>A0ABU9DCM9_9BACL</name>
<evidence type="ECO:0000313" key="3">
    <source>
        <dbReference type="EMBL" id="MEK8126587.1"/>
    </source>
</evidence>
<dbReference type="EMBL" id="JBBPCC010000001">
    <property type="protein sequence ID" value="MEK8126587.1"/>
    <property type="molecule type" value="Genomic_DNA"/>
</dbReference>
<protein>
    <submittedName>
        <fullName evidence="3">SDR family NAD(P)-dependent oxidoreductase</fullName>
    </submittedName>
</protein>